<reference evidence="1 2" key="1">
    <citation type="journal article" date="2024" name="G3 (Bethesda)">
        <title>Genome assembly of Hibiscus sabdariffa L. provides insights into metabolisms of medicinal natural products.</title>
        <authorList>
            <person name="Kim T."/>
        </authorList>
    </citation>
    <scope>NUCLEOTIDE SEQUENCE [LARGE SCALE GENOMIC DNA]</scope>
    <source>
        <strain evidence="1">TK-2024</strain>
        <tissue evidence="1">Old leaves</tissue>
    </source>
</reference>
<evidence type="ECO:0000313" key="2">
    <source>
        <dbReference type="Proteomes" id="UP001396334"/>
    </source>
</evidence>
<sequence>MSSTKPLPVVFQSAPLRVIPKEKMQSYSSVNPQQGSVLTPLNFPPATEGSSVAQHIDLTLTKSHDSVVVVHEGHNTSCELGSKETTHREGRMMESLPRIGSTFSPLEAGPSTNIPANFPTSSFSLDCGNGGNEALDVLDFAVSGNVEVNGQCDMHVVVENEQH</sequence>
<dbReference type="EMBL" id="JBBPBN010000003">
    <property type="protein sequence ID" value="KAK9043019.1"/>
    <property type="molecule type" value="Genomic_DNA"/>
</dbReference>
<organism evidence="1 2">
    <name type="scientific">Hibiscus sabdariffa</name>
    <name type="common">roselle</name>
    <dbReference type="NCBI Taxonomy" id="183260"/>
    <lineage>
        <taxon>Eukaryota</taxon>
        <taxon>Viridiplantae</taxon>
        <taxon>Streptophyta</taxon>
        <taxon>Embryophyta</taxon>
        <taxon>Tracheophyta</taxon>
        <taxon>Spermatophyta</taxon>
        <taxon>Magnoliopsida</taxon>
        <taxon>eudicotyledons</taxon>
        <taxon>Gunneridae</taxon>
        <taxon>Pentapetalae</taxon>
        <taxon>rosids</taxon>
        <taxon>malvids</taxon>
        <taxon>Malvales</taxon>
        <taxon>Malvaceae</taxon>
        <taxon>Malvoideae</taxon>
        <taxon>Hibiscus</taxon>
    </lineage>
</organism>
<evidence type="ECO:0000313" key="1">
    <source>
        <dbReference type="EMBL" id="KAK9043019.1"/>
    </source>
</evidence>
<dbReference type="Proteomes" id="UP001396334">
    <property type="component" value="Unassembled WGS sequence"/>
</dbReference>
<comment type="caution">
    <text evidence="1">The sequence shown here is derived from an EMBL/GenBank/DDBJ whole genome shotgun (WGS) entry which is preliminary data.</text>
</comment>
<proteinExistence type="predicted"/>
<name>A0ABR2U041_9ROSI</name>
<keyword evidence="2" id="KW-1185">Reference proteome</keyword>
<protein>
    <submittedName>
        <fullName evidence="1">Uncharacterized protein</fullName>
    </submittedName>
</protein>
<accession>A0ABR2U041</accession>
<gene>
    <name evidence="1" type="ORF">V6N11_071370</name>
</gene>